<comment type="caution">
    <text evidence="2">The sequence shown here is derived from an EMBL/GenBank/DDBJ whole genome shotgun (WGS) entry which is preliminary data.</text>
</comment>
<reference evidence="2 3" key="1">
    <citation type="journal article" date="2022" name="Nat. Ecol. Evol.">
        <title>A masculinizing supergene underlies an exaggerated male reproductive morph in a spider.</title>
        <authorList>
            <person name="Hendrickx F."/>
            <person name="De Corte Z."/>
            <person name="Sonet G."/>
            <person name="Van Belleghem S.M."/>
            <person name="Kostlbacher S."/>
            <person name="Vangestel C."/>
        </authorList>
    </citation>
    <scope>NUCLEOTIDE SEQUENCE [LARGE SCALE GENOMIC DNA]</scope>
    <source>
        <strain evidence="2">W744_W776</strain>
    </source>
</reference>
<feature type="compositionally biased region" description="Polar residues" evidence="1">
    <location>
        <begin position="442"/>
        <end position="455"/>
    </location>
</feature>
<proteinExistence type="predicted"/>
<feature type="region of interest" description="Disordered" evidence="1">
    <location>
        <begin position="1"/>
        <end position="178"/>
    </location>
</feature>
<feature type="region of interest" description="Disordered" evidence="1">
    <location>
        <begin position="357"/>
        <end position="388"/>
    </location>
</feature>
<feature type="compositionally biased region" description="Low complexity" evidence="1">
    <location>
        <begin position="243"/>
        <end position="253"/>
    </location>
</feature>
<dbReference type="EMBL" id="JAFNEN010001188">
    <property type="protein sequence ID" value="KAG8174562.1"/>
    <property type="molecule type" value="Genomic_DNA"/>
</dbReference>
<accession>A0AAV6TRS5</accession>
<protein>
    <submittedName>
        <fullName evidence="2">Uncharacterized protein</fullName>
    </submittedName>
</protein>
<keyword evidence="3" id="KW-1185">Reference proteome</keyword>
<organism evidence="2 3">
    <name type="scientific">Oedothorax gibbosus</name>
    <dbReference type="NCBI Taxonomy" id="931172"/>
    <lineage>
        <taxon>Eukaryota</taxon>
        <taxon>Metazoa</taxon>
        <taxon>Ecdysozoa</taxon>
        <taxon>Arthropoda</taxon>
        <taxon>Chelicerata</taxon>
        <taxon>Arachnida</taxon>
        <taxon>Araneae</taxon>
        <taxon>Araneomorphae</taxon>
        <taxon>Entelegynae</taxon>
        <taxon>Araneoidea</taxon>
        <taxon>Linyphiidae</taxon>
        <taxon>Erigoninae</taxon>
        <taxon>Oedothorax</taxon>
    </lineage>
</organism>
<feature type="compositionally biased region" description="Low complexity" evidence="1">
    <location>
        <begin position="276"/>
        <end position="295"/>
    </location>
</feature>
<evidence type="ECO:0000256" key="1">
    <source>
        <dbReference type="SAM" id="MobiDB-lite"/>
    </source>
</evidence>
<name>A0AAV6TRS5_9ARAC</name>
<feature type="region of interest" description="Disordered" evidence="1">
    <location>
        <begin position="225"/>
        <end position="308"/>
    </location>
</feature>
<feature type="region of interest" description="Disordered" evidence="1">
    <location>
        <begin position="326"/>
        <end position="345"/>
    </location>
</feature>
<feature type="compositionally biased region" description="Low complexity" evidence="1">
    <location>
        <begin position="371"/>
        <end position="388"/>
    </location>
</feature>
<feature type="compositionally biased region" description="Low complexity" evidence="1">
    <location>
        <begin position="130"/>
        <end position="141"/>
    </location>
</feature>
<evidence type="ECO:0000313" key="2">
    <source>
        <dbReference type="EMBL" id="KAG8174562.1"/>
    </source>
</evidence>
<feature type="compositionally biased region" description="Pro residues" evidence="1">
    <location>
        <begin position="430"/>
        <end position="441"/>
    </location>
</feature>
<gene>
    <name evidence="2" type="ORF">JTE90_022428</name>
</gene>
<feature type="compositionally biased region" description="Basic and acidic residues" evidence="1">
    <location>
        <begin position="165"/>
        <end position="176"/>
    </location>
</feature>
<dbReference type="Proteomes" id="UP000827092">
    <property type="component" value="Unassembled WGS sequence"/>
</dbReference>
<dbReference type="AlphaFoldDB" id="A0AAV6TRS5"/>
<feature type="compositionally biased region" description="Low complexity" evidence="1">
    <location>
        <begin position="151"/>
        <end position="163"/>
    </location>
</feature>
<sequence>MGGAVDPAESPSPRLEWGPARPVSPHWIASPHARRKRVSHAKGLGLSLKSLPTTTGTANPPGPPPQAPSQPSQSGPKKRSSYPKSVSEGSETRRLPSHTAHPPRNPNPHFPVHDSPHGLRTQPLPPTSEPPAESAQPSPTTKTLFAEIVQSAPTPRTTSASTAHEPIRPDTHHIHTDPPNSPIMCHICKAGPFRNIPLKDLHVEFAHSRKVPRVILQHEKIFMNSNLPPTHLPPNDQPVRVKSGPSSLPGFLSPAPPTADSQDLFQAHKPKRRGRPPASSGTTPTTMTHPPHAASRSGPPGGLLSNAPTRLPQHLRQWIVDIHPPIHQEAPETGPPNPDPRNGARSAQAFALTGSLSTHASPVVTPPSDLAPTRLSRATSASSSAPLEGSSAITLHSIVMRPCVSRDARSRARTFTPTAPAATVTFTLSPLPPSHAEPASPPTSWQHQHPPTGSTLKVRLDQEQLAQQPD</sequence>
<evidence type="ECO:0000313" key="3">
    <source>
        <dbReference type="Proteomes" id="UP000827092"/>
    </source>
</evidence>
<feature type="region of interest" description="Disordered" evidence="1">
    <location>
        <begin position="425"/>
        <end position="470"/>
    </location>
</feature>